<evidence type="ECO:0000313" key="1">
    <source>
        <dbReference type="EMBL" id="CEK86101.1"/>
    </source>
</evidence>
<accession>A0A0B7B1C7</accession>
<organism evidence="1">
    <name type="scientific">Arion vulgaris</name>
    <dbReference type="NCBI Taxonomy" id="1028688"/>
    <lineage>
        <taxon>Eukaryota</taxon>
        <taxon>Metazoa</taxon>
        <taxon>Spiralia</taxon>
        <taxon>Lophotrochozoa</taxon>
        <taxon>Mollusca</taxon>
        <taxon>Gastropoda</taxon>
        <taxon>Heterobranchia</taxon>
        <taxon>Euthyneura</taxon>
        <taxon>Panpulmonata</taxon>
        <taxon>Eupulmonata</taxon>
        <taxon>Stylommatophora</taxon>
        <taxon>Helicina</taxon>
        <taxon>Arionoidea</taxon>
        <taxon>Arionidae</taxon>
        <taxon>Arion</taxon>
    </lineage>
</organism>
<gene>
    <name evidence="1" type="primary">ORF151807</name>
</gene>
<name>A0A0B7B1C7_9EUPU</name>
<dbReference type="AlphaFoldDB" id="A0A0B7B1C7"/>
<reference evidence="1" key="1">
    <citation type="submission" date="2014-12" db="EMBL/GenBank/DDBJ databases">
        <title>Insight into the proteome of Arion vulgaris.</title>
        <authorList>
            <person name="Aradska J."/>
            <person name="Bulat T."/>
            <person name="Smidak R."/>
            <person name="Sarate P."/>
            <person name="Gangsoo J."/>
            <person name="Sialana F."/>
            <person name="Bilban M."/>
            <person name="Lubec G."/>
        </authorList>
    </citation>
    <scope>NUCLEOTIDE SEQUENCE</scope>
    <source>
        <tissue evidence="1">Skin</tissue>
    </source>
</reference>
<dbReference type="EMBL" id="HACG01039236">
    <property type="protein sequence ID" value="CEK86101.1"/>
    <property type="molecule type" value="Transcribed_RNA"/>
</dbReference>
<protein>
    <submittedName>
        <fullName evidence="1">Uncharacterized protein</fullName>
    </submittedName>
</protein>
<sequence length="59" mass="7063">MIELIYYFQRDPTRVRAYATQVTDTMLRDCKNLLGMHKKWLEKQPHSGYVGKEQKHVLP</sequence>
<proteinExistence type="predicted"/>